<protein>
    <submittedName>
        <fullName evidence="1">Uncharacterized protein</fullName>
    </submittedName>
</protein>
<dbReference type="eggNOG" id="COG2445">
    <property type="taxonomic scope" value="Bacteria"/>
</dbReference>
<evidence type="ECO:0000313" key="2">
    <source>
        <dbReference type="EMBL" id="ABB14840.1"/>
    </source>
</evidence>
<dbReference type="KEGG" id="chy:CHY_1884"/>
<gene>
    <name evidence="2" type="ordered locus">CHY_1884</name>
    <name evidence="1" type="ordered locus">CHY_1897</name>
</gene>
<sequence>MPEIDKKRVLDKIRVIENSLSKLKTLAQLPVNEFISKGGI</sequence>
<reference evidence="1 3" key="1">
    <citation type="journal article" date="2005" name="PLoS Genet.">
        <title>Life in hot carbon monoxide: the complete genome sequence of Carboxydothermus hydrogenoformans Z-2901.</title>
        <authorList>
            <person name="Wu M."/>
            <person name="Ren Q."/>
            <person name="Durkin A.S."/>
            <person name="Daugherty S.C."/>
            <person name="Brinkac L.M."/>
            <person name="Dodson R.J."/>
            <person name="Madupu R."/>
            <person name="Sullivan S.A."/>
            <person name="Kolonay J.F."/>
            <person name="Haft D.H."/>
            <person name="Nelson W.C."/>
            <person name="Tallon L.J."/>
            <person name="Jones K.M."/>
            <person name="Ulrich L.E."/>
            <person name="Gonzalez J.M."/>
            <person name="Zhulin I.B."/>
            <person name="Robb F.T."/>
            <person name="Eisen J.A."/>
        </authorList>
    </citation>
    <scope>NUCLEOTIDE SEQUENCE [LARGE SCALE GENOMIC DNA]</scope>
    <source>
        <strain evidence="3">ATCC BAA-161 / DSM 6008 / Z-2901</strain>
        <strain evidence="1">Z-2901</strain>
    </source>
</reference>
<dbReference type="Proteomes" id="UP000002706">
    <property type="component" value="Chromosome"/>
</dbReference>
<dbReference type="HOGENOM" id="CLU_3286766_0_0_9"/>
<dbReference type="KEGG" id="chy:CHY_1897"/>
<dbReference type="InParanoid" id="Q3AAW7"/>
<name>Q3AAW7_CARHZ</name>
<evidence type="ECO:0000313" key="1">
    <source>
        <dbReference type="EMBL" id="ABB13742.1"/>
    </source>
</evidence>
<organism evidence="1 3">
    <name type="scientific">Carboxydothermus hydrogenoformans (strain ATCC BAA-161 / DSM 6008 / Z-2901)</name>
    <dbReference type="NCBI Taxonomy" id="246194"/>
    <lineage>
        <taxon>Bacteria</taxon>
        <taxon>Bacillati</taxon>
        <taxon>Bacillota</taxon>
        <taxon>Clostridia</taxon>
        <taxon>Thermoanaerobacterales</taxon>
        <taxon>Thermoanaerobacteraceae</taxon>
        <taxon>Carboxydothermus</taxon>
    </lineage>
</organism>
<dbReference type="RefSeq" id="WP_011344778.1">
    <property type="nucleotide sequence ID" value="NC_007503.1"/>
</dbReference>
<keyword evidence="3" id="KW-1185">Reference proteome</keyword>
<dbReference type="EMBL" id="CP000141">
    <property type="protein sequence ID" value="ABB13742.1"/>
    <property type="molecule type" value="Genomic_DNA"/>
</dbReference>
<dbReference type="AlphaFoldDB" id="Q3AAW7"/>
<dbReference type="EMBL" id="CP000141">
    <property type="protein sequence ID" value="ABB14840.1"/>
    <property type="molecule type" value="Genomic_DNA"/>
</dbReference>
<accession>Q3AAW7</accession>
<evidence type="ECO:0000313" key="3">
    <source>
        <dbReference type="Proteomes" id="UP000002706"/>
    </source>
</evidence>
<proteinExistence type="predicted"/>